<gene>
    <name evidence="3" type="ORF">SAMN04489757_107108</name>
</gene>
<dbReference type="PANTHER" id="PTHR31435">
    <property type="entry name" value="PROTEIN NATD1"/>
    <property type="match status" value="1"/>
</dbReference>
<evidence type="ECO:0000313" key="4">
    <source>
        <dbReference type="Proteomes" id="UP000198806"/>
    </source>
</evidence>
<dbReference type="Gene3D" id="3.40.630.30">
    <property type="match status" value="1"/>
</dbReference>
<accession>A0A1I5E0T5</accession>
<dbReference type="EMBL" id="FOWD01000007">
    <property type="protein sequence ID" value="SFO05003.1"/>
    <property type="molecule type" value="Genomic_DNA"/>
</dbReference>
<sequence>MEFKHESNRIYMDNEQGRTIAEVTFPEVKDGVVDINHTFVDESLRGQGIAGKLMKEAAEKLRKENKKVILTCPYAVGWFDKNKEYDDILEKK</sequence>
<name>A0A1I5E0T5_9FIRM</name>
<dbReference type="CDD" id="cd04301">
    <property type="entry name" value="NAT_SF"/>
    <property type="match status" value="1"/>
</dbReference>
<dbReference type="InterPro" id="IPR016181">
    <property type="entry name" value="Acyl_CoA_acyltransferase"/>
</dbReference>
<dbReference type="GO" id="GO:0016747">
    <property type="term" value="F:acyltransferase activity, transferring groups other than amino-acyl groups"/>
    <property type="evidence" value="ECO:0007669"/>
    <property type="project" value="InterPro"/>
</dbReference>
<dbReference type="SUPFAM" id="SSF55729">
    <property type="entry name" value="Acyl-CoA N-acyltransferases (Nat)"/>
    <property type="match status" value="1"/>
</dbReference>
<reference evidence="3 4" key="1">
    <citation type="submission" date="2016-10" db="EMBL/GenBank/DDBJ databases">
        <authorList>
            <person name="de Groot N.N."/>
        </authorList>
    </citation>
    <scope>NUCLEOTIDE SEQUENCE [LARGE SCALE GENOMIC DNA]</scope>
    <source>
        <strain evidence="3 4">DSM 1283</strain>
    </source>
</reference>
<dbReference type="InterPro" id="IPR000182">
    <property type="entry name" value="GNAT_dom"/>
</dbReference>
<feature type="domain" description="N-acetyltransferase" evidence="2">
    <location>
        <begin position="2"/>
        <end position="90"/>
    </location>
</feature>
<dbReference type="OrthoDB" id="9793389at2"/>
<dbReference type="InterPro" id="IPR031165">
    <property type="entry name" value="GNAT_YJDJ"/>
</dbReference>
<feature type="domain" description="N-acetyltransferase" evidence="1">
    <location>
        <begin position="1"/>
        <end position="92"/>
    </location>
</feature>
<dbReference type="PROSITE" id="PS51186">
    <property type="entry name" value="GNAT"/>
    <property type="match status" value="1"/>
</dbReference>
<dbReference type="Proteomes" id="UP000198806">
    <property type="component" value="Unassembled WGS sequence"/>
</dbReference>
<dbReference type="PROSITE" id="PS51729">
    <property type="entry name" value="GNAT_YJDJ"/>
    <property type="match status" value="1"/>
</dbReference>
<dbReference type="STRING" id="1527.SAMN04489757_107108"/>
<evidence type="ECO:0000259" key="1">
    <source>
        <dbReference type="PROSITE" id="PS51186"/>
    </source>
</evidence>
<dbReference type="InterPro" id="IPR045057">
    <property type="entry name" value="Gcn5-rel_NAT"/>
</dbReference>
<keyword evidence="4" id="KW-1185">Reference proteome</keyword>
<dbReference type="PANTHER" id="PTHR31435:SF10">
    <property type="entry name" value="BSR4717 PROTEIN"/>
    <property type="match status" value="1"/>
</dbReference>
<dbReference type="RefSeq" id="WP_091685285.1">
    <property type="nucleotide sequence ID" value="NZ_BAABFM010000010.1"/>
</dbReference>
<dbReference type="Pfam" id="PF14542">
    <property type="entry name" value="Acetyltransf_CG"/>
    <property type="match status" value="1"/>
</dbReference>
<evidence type="ECO:0000313" key="3">
    <source>
        <dbReference type="EMBL" id="SFO05003.1"/>
    </source>
</evidence>
<evidence type="ECO:0000259" key="2">
    <source>
        <dbReference type="PROSITE" id="PS51729"/>
    </source>
</evidence>
<dbReference type="AlphaFoldDB" id="A0A1I5E0T5"/>
<organism evidence="3 4">
    <name type="scientific">Anaerocolumna aminovalerica</name>
    <dbReference type="NCBI Taxonomy" id="1527"/>
    <lineage>
        <taxon>Bacteria</taxon>
        <taxon>Bacillati</taxon>
        <taxon>Bacillota</taxon>
        <taxon>Clostridia</taxon>
        <taxon>Lachnospirales</taxon>
        <taxon>Lachnospiraceae</taxon>
        <taxon>Anaerocolumna</taxon>
    </lineage>
</organism>
<proteinExistence type="predicted"/>
<protein>
    <submittedName>
        <fullName evidence="3">Uncharacterized protein</fullName>
    </submittedName>
</protein>